<dbReference type="Proteomes" id="UP001302676">
    <property type="component" value="Unassembled WGS sequence"/>
</dbReference>
<dbReference type="AlphaFoldDB" id="A0AAN6UW54"/>
<proteinExistence type="predicted"/>
<reference evidence="3" key="2">
    <citation type="submission" date="2023-05" db="EMBL/GenBank/DDBJ databases">
        <authorList>
            <consortium name="Lawrence Berkeley National Laboratory"/>
            <person name="Steindorff A."/>
            <person name="Hensen N."/>
            <person name="Bonometti L."/>
            <person name="Westerberg I."/>
            <person name="Brannstrom I.O."/>
            <person name="Guillou S."/>
            <person name="Cros-Aarteil S."/>
            <person name="Calhoun S."/>
            <person name="Haridas S."/>
            <person name="Kuo A."/>
            <person name="Mondo S."/>
            <person name="Pangilinan J."/>
            <person name="Riley R."/>
            <person name="Labutti K."/>
            <person name="Andreopoulos B."/>
            <person name="Lipzen A."/>
            <person name="Chen C."/>
            <person name="Yanf M."/>
            <person name="Daum C."/>
            <person name="Ng V."/>
            <person name="Clum A."/>
            <person name="Ohm R."/>
            <person name="Martin F."/>
            <person name="Silar P."/>
            <person name="Natvig D."/>
            <person name="Lalanne C."/>
            <person name="Gautier V."/>
            <person name="Ament-Velasquez S.L."/>
            <person name="Kruys A."/>
            <person name="Hutchinson M.I."/>
            <person name="Powell A.J."/>
            <person name="Barry K."/>
            <person name="Miller A.N."/>
            <person name="Grigoriev I.V."/>
            <person name="Debuchy R."/>
            <person name="Gladieux P."/>
            <person name="Thoren M.H."/>
            <person name="Johannesson H."/>
        </authorList>
    </citation>
    <scope>NUCLEOTIDE SEQUENCE</scope>
    <source>
        <strain evidence="3">CBS 141.50</strain>
    </source>
</reference>
<dbReference type="InterPro" id="IPR011059">
    <property type="entry name" value="Metal-dep_hydrolase_composite"/>
</dbReference>
<dbReference type="Gene3D" id="2.30.40.10">
    <property type="entry name" value="Urease, subunit C, domain 1"/>
    <property type="match status" value="1"/>
</dbReference>
<dbReference type="InterPro" id="IPR032466">
    <property type="entry name" value="Metal_Hydrolase"/>
</dbReference>
<dbReference type="SUPFAM" id="SSF51338">
    <property type="entry name" value="Composite domain of metallo-dependent hydrolases"/>
    <property type="match status" value="1"/>
</dbReference>
<keyword evidence="4" id="KW-1185">Reference proteome</keyword>
<dbReference type="InterPro" id="IPR051781">
    <property type="entry name" value="Metallo-dep_Hydrolase"/>
</dbReference>
<dbReference type="Pfam" id="PF01979">
    <property type="entry name" value="Amidohydro_1"/>
    <property type="match status" value="1"/>
</dbReference>
<protein>
    <recommendedName>
        <fullName evidence="2">Amidohydrolase-related domain-containing protein</fullName>
    </recommendedName>
</protein>
<feature type="domain" description="Amidohydrolase-related" evidence="2">
    <location>
        <begin position="62"/>
        <end position="430"/>
    </location>
</feature>
<dbReference type="GO" id="GO:0016810">
    <property type="term" value="F:hydrolase activity, acting on carbon-nitrogen (but not peptide) bonds"/>
    <property type="evidence" value="ECO:0007669"/>
    <property type="project" value="InterPro"/>
</dbReference>
<gene>
    <name evidence="3" type="ORF">C8A04DRAFT_40086</name>
</gene>
<reference evidence="3" key="1">
    <citation type="journal article" date="2023" name="Mol. Phylogenet. Evol.">
        <title>Genome-scale phylogeny and comparative genomics of the fungal order Sordariales.</title>
        <authorList>
            <person name="Hensen N."/>
            <person name="Bonometti L."/>
            <person name="Westerberg I."/>
            <person name="Brannstrom I.O."/>
            <person name="Guillou S."/>
            <person name="Cros-Aarteil S."/>
            <person name="Calhoun S."/>
            <person name="Haridas S."/>
            <person name="Kuo A."/>
            <person name="Mondo S."/>
            <person name="Pangilinan J."/>
            <person name="Riley R."/>
            <person name="LaButti K."/>
            <person name="Andreopoulos B."/>
            <person name="Lipzen A."/>
            <person name="Chen C."/>
            <person name="Yan M."/>
            <person name="Daum C."/>
            <person name="Ng V."/>
            <person name="Clum A."/>
            <person name="Steindorff A."/>
            <person name="Ohm R.A."/>
            <person name="Martin F."/>
            <person name="Silar P."/>
            <person name="Natvig D.O."/>
            <person name="Lalanne C."/>
            <person name="Gautier V."/>
            <person name="Ament-Velasquez S.L."/>
            <person name="Kruys A."/>
            <person name="Hutchinson M.I."/>
            <person name="Powell A.J."/>
            <person name="Barry K."/>
            <person name="Miller A.N."/>
            <person name="Grigoriev I.V."/>
            <person name="Debuchy R."/>
            <person name="Gladieux P."/>
            <person name="Hiltunen Thoren M."/>
            <person name="Johannesson H."/>
        </authorList>
    </citation>
    <scope>NUCLEOTIDE SEQUENCE</scope>
    <source>
        <strain evidence="3">CBS 141.50</strain>
    </source>
</reference>
<dbReference type="SUPFAM" id="SSF51556">
    <property type="entry name" value="Metallo-dependent hydrolases"/>
    <property type="match status" value="1"/>
</dbReference>
<evidence type="ECO:0000259" key="2">
    <source>
        <dbReference type="Pfam" id="PF01979"/>
    </source>
</evidence>
<feature type="compositionally biased region" description="Basic and acidic residues" evidence="1">
    <location>
        <begin position="453"/>
        <end position="468"/>
    </location>
</feature>
<comment type="caution">
    <text evidence="3">The sequence shown here is derived from an EMBL/GenBank/DDBJ whole genome shotgun (WGS) entry which is preliminary data.</text>
</comment>
<feature type="region of interest" description="Disordered" evidence="1">
    <location>
        <begin position="483"/>
        <end position="513"/>
    </location>
</feature>
<dbReference type="InterPro" id="IPR006680">
    <property type="entry name" value="Amidohydro-rel"/>
</dbReference>
<feature type="region of interest" description="Disordered" evidence="1">
    <location>
        <begin position="445"/>
        <end position="470"/>
    </location>
</feature>
<dbReference type="PANTHER" id="PTHR43135">
    <property type="entry name" value="ALPHA-D-RIBOSE 1-METHYLPHOSPHONATE 5-TRIPHOSPHATE DIPHOSPHATASE"/>
    <property type="match status" value="1"/>
</dbReference>
<sequence length="513" mass="56072">MSPNRITVHTSTLFEPIRKAFLDNVSIEVDTKAGAIVGLLFRDSPDIPLPLGDGEIDLRGKVVLPGFVDSHTHIFLHSDSDRYHSLQMRDESPVERIVRATNHARAALMAGFTTYRDLGTEALGAADANFRDCINRGLTAGPRMFVATEALASNGGYEIRTENRLALGSTLGLSLPRAADLVDGPFAARAGVRRRIGEGADVIKFYGDYRKRIMRFPPDVPGPGGTIQFPPDRRERNPAIPLFSQEEMDAIVAEAKLTDVPVAAHAVETRTALMAARAGVTTIEHIFVDTEGSREEMVEEMRKQKTIWVPTLATAEEGFDEKKFSQCKAAVKQAFDRGVKLAAGGDTGVFNHGLNSREMEIYMEMGIPVEDALVAGTYAGWLACGGDSSGFRFGWWDQGNRADIVALDDDPRRDPKALRKVSFVMKDGRVWKRDGQPVDMIPATSWPEPTTVAEKDVDSPKELSEEQKRRTKAAVAFVGMNPSVLSMRGSSGNPTPAASDGGWETESLDVKVR</sequence>
<dbReference type="Gene3D" id="3.20.20.140">
    <property type="entry name" value="Metal-dependent hydrolases"/>
    <property type="match status" value="1"/>
</dbReference>
<dbReference type="InterPro" id="IPR057744">
    <property type="entry name" value="OTAase-like"/>
</dbReference>
<organism evidence="3 4">
    <name type="scientific">Dichotomopilus funicola</name>
    <dbReference type="NCBI Taxonomy" id="1934379"/>
    <lineage>
        <taxon>Eukaryota</taxon>
        <taxon>Fungi</taxon>
        <taxon>Dikarya</taxon>
        <taxon>Ascomycota</taxon>
        <taxon>Pezizomycotina</taxon>
        <taxon>Sordariomycetes</taxon>
        <taxon>Sordariomycetidae</taxon>
        <taxon>Sordariales</taxon>
        <taxon>Chaetomiaceae</taxon>
        <taxon>Dichotomopilus</taxon>
    </lineage>
</organism>
<name>A0AAN6UW54_9PEZI</name>
<evidence type="ECO:0000313" key="3">
    <source>
        <dbReference type="EMBL" id="KAK4140218.1"/>
    </source>
</evidence>
<dbReference type="EMBL" id="MU853637">
    <property type="protein sequence ID" value="KAK4140218.1"/>
    <property type="molecule type" value="Genomic_DNA"/>
</dbReference>
<dbReference type="GeneID" id="87821432"/>
<dbReference type="CDD" id="cd01299">
    <property type="entry name" value="Met_dep_hydrolase_A"/>
    <property type="match status" value="1"/>
</dbReference>
<accession>A0AAN6UW54</accession>
<dbReference type="RefSeq" id="XP_062633589.1">
    <property type="nucleotide sequence ID" value="XM_062784819.1"/>
</dbReference>
<evidence type="ECO:0000313" key="4">
    <source>
        <dbReference type="Proteomes" id="UP001302676"/>
    </source>
</evidence>
<dbReference type="PANTHER" id="PTHR43135:SF3">
    <property type="entry name" value="ALPHA-D-RIBOSE 1-METHYLPHOSPHONATE 5-TRIPHOSPHATE DIPHOSPHATASE"/>
    <property type="match status" value="1"/>
</dbReference>
<evidence type="ECO:0000256" key="1">
    <source>
        <dbReference type="SAM" id="MobiDB-lite"/>
    </source>
</evidence>